<dbReference type="InterPro" id="IPR050808">
    <property type="entry name" value="Phage_Integrase"/>
</dbReference>
<dbReference type="PROSITE" id="PS51898">
    <property type="entry name" value="TYR_RECOMBINASE"/>
    <property type="match status" value="1"/>
</dbReference>
<dbReference type="GO" id="GO:0003677">
    <property type="term" value="F:DNA binding"/>
    <property type="evidence" value="ECO:0007669"/>
    <property type="project" value="UniProtKB-UniRule"/>
</dbReference>
<dbReference type="InterPro" id="IPR011010">
    <property type="entry name" value="DNA_brk_join_enz"/>
</dbReference>
<dbReference type="Pfam" id="PF00589">
    <property type="entry name" value="Phage_integrase"/>
    <property type="match status" value="1"/>
</dbReference>
<dbReference type="InterPro" id="IPR010998">
    <property type="entry name" value="Integrase_recombinase_N"/>
</dbReference>
<keyword evidence="3 5" id="KW-0238">DNA-binding</keyword>
<dbReference type="AlphaFoldDB" id="A0A366WWG1"/>
<sequence>MVNRAITGDVSEPELCVAYFQSADFRSLAPRGQKVRRGILERFCINNNDGEKPYSELQSKHLRLRRDAMMDRPEAANNMIKAVRQVFKYAMKYQDFDRNPAVAVEYLAGNPDGFHAWTPEEIAQFEDAHPIGTTARLALALALYTGQRRADLVLLGRQHMTSHNGSDWLRFTQQKNIRNKPVHMEIPIAPELRVVMDATPMGDMAFLMNGYGRAFTSNGFGNKFRDWCDAAGLPQCSAHGLRKAAAARLAELGCTEQEIMSITGHKTSKEIARYTRSANQRVRAERAIDKMSVKKIGE</sequence>
<dbReference type="Proteomes" id="UP000252706">
    <property type="component" value="Unassembled WGS sequence"/>
</dbReference>
<evidence type="ECO:0000256" key="4">
    <source>
        <dbReference type="ARBA" id="ARBA00023172"/>
    </source>
</evidence>
<feature type="domain" description="Tyr recombinase" evidence="6">
    <location>
        <begin position="112"/>
        <end position="287"/>
    </location>
</feature>
<evidence type="ECO:0000256" key="5">
    <source>
        <dbReference type="PROSITE-ProRule" id="PRU01248"/>
    </source>
</evidence>
<evidence type="ECO:0000313" key="9">
    <source>
        <dbReference type="Proteomes" id="UP000252706"/>
    </source>
</evidence>
<evidence type="ECO:0000313" key="8">
    <source>
        <dbReference type="EMBL" id="RBW54408.1"/>
    </source>
</evidence>
<proteinExistence type="inferred from homology"/>
<dbReference type="GO" id="GO:0006310">
    <property type="term" value="P:DNA recombination"/>
    <property type="evidence" value="ECO:0007669"/>
    <property type="project" value="UniProtKB-KW"/>
</dbReference>
<keyword evidence="4" id="KW-0233">DNA recombination</keyword>
<comment type="similarity">
    <text evidence="1">Belongs to the 'phage' integrase family.</text>
</comment>
<keyword evidence="2" id="KW-0229">DNA integration</keyword>
<feature type="domain" description="Core-binding (CB)" evidence="7">
    <location>
        <begin position="10"/>
        <end position="91"/>
    </location>
</feature>
<dbReference type="GO" id="GO:0015074">
    <property type="term" value="P:DNA integration"/>
    <property type="evidence" value="ECO:0007669"/>
    <property type="project" value="UniProtKB-KW"/>
</dbReference>
<evidence type="ECO:0000259" key="7">
    <source>
        <dbReference type="PROSITE" id="PS51900"/>
    </source>
</evidence>
<dbReference type="Gene3D" id="1.10.443.10">
    <property type="entry name" value="Intergrase catalytic core"/>
    <property type="match status" value="1"/>
</dbReference>
<accession>A0A366WWG1</accession>
<protein>
    <submittedName>
        <fullName evidence="8">Integrase</fullName>
    </submittedName>
</protein>
<evidence type="ECO:0000256" key="2">
    <source>
        <dbReference type="ARBA" id="ARBA00022908"/>
    </source>
</evidence>
<dbReference type="EMBL" id="QOCE01000031">
    <property type="protein sequence ID" value="RBW54408.1"/>
    <property type="molecule type" value="Genomic_DNA"/>
</dbReference>
<dbReference type="OrthoDB" id="7510934at2"/>
<dbReference type="PANTHER" id="PTHR30629">
    <property type="entry name" value="PROPHAGE INTEGRASE"/>
    <property type="match status" value="1"/>
</dbReference>
<gene>
    <name evidence="8" type="ORF">DS909_11190</name>
</gene>
<reference evidence="8 9" key="1">
    <citation type="submission" date="2018-07" db="EMBL/GenBank/DDBJ databases">
        <title>Modular assembly of carbohydrate-degrading microbial communities in the ocean.</title>
        <authorList>
            <person name="Enke T.N."/>
            <person name="Datta M.S."/>
            <person name="Schwartzman J.A."/>
            <person name="Cermak N."/>
            <person name="Schmitz D.A."/>
            <person name="Barrere J."/>
            <person name="Cordero O.X."/>
        </authorList>
    </citation>
    <scope>NUCLEOTIDE SEQUENCE [LARGE SCALE GENOMIC DNA]</scope>
    <source>
        <strain evidence="8 9">C3M10</strain>
    </source>
</reference>
<dbReference type="InterPro" id="IPR044068">
    <property type="entry name" value="CB"/>
</dbReference>
<dbReference type="PANTHER" id="PTHR30629:SF2">
    <property type="entry name" value="PROPHAGE INTEGRASE INTS-RELATED"/>
    <property type="match status" value="1"/>
</dbReference>
<dbReference type="Gene3D" id="1.10.150.130">
    <property type="match status" value="1"/>
</dbReference>
<dbReference type="SUPFAM" id="SSF56349">
    <property type="entry name" value="DNA breaking-rejoining enzymes"/>
    <property type="match status" value="1"/>
</dbReference>
<evidence type="ECO:0000256" key="3">
    <source>
        <dbReference type="ARBA" id="ARBA00023125"/>
    </source>
</evidence>
<organism evidence="8 9">
    <name type="scientific">Phaeobacter gallaeciensis</name>
    <dbReference type="NCBI Taxonomy" id="60890"/>
    <lineage>
        <taxon>Bacteria</taxon>
        <taxon>Pseudomonadati</taxon>
        <taxon>Pseudomonadota</taxon>
        <taxon>Alphaproteobacteria</taxon>
        <taxon>Rhodobacterales</taxon>
        <taxon>Roseobacteraceae</taxon>
        <taxon>Phaeobacter</taxon>
    </lineage>
</organism>
<dbReference type="InterPro" id="IPR013762">
    <property type="entry name" value="Integrase-like_cat_sf"/>
</dbReference>
<evidence type="ECO:0000256" key="1">
    <source>
        <dbReference type="ARBA" id="ARBA00008857"/>
    </source>
</evidence>
<name>A0A366WWG1_9RHOB</name>
<comment type="caution">
    <text evidence="8">The sequence shown here is derived from an EMBL/GenBank/DDBJ whole genome shotgun (WGS) entry which is preliminary data.</text>
</comment>
<dbReference type="PROSITE" id="PS51900">
    <property type="entry name" value="CB"/>
    <property type="match status" value="1"/>
</dbReference>
<dbReference type="InterPro" id="IPR002104">
    <property type="entry name" value="Integrase_catalytic"/>
</dbReference>
<evidence type="ECO:0000259" key="6">
    <source>
        <dbReference type="PROSITE" id="PS51898"/>
    </source>
</evidence>